<dbReference type="PROSITE" id="PS00107">
    <property type="entry name" value="PROTEIN_KINASE_ATP"/>
    <property type="match status" value="1"/>
</dbReference>
<feature type="domain" description="Protein kinase" evidence="10">
    <location>
        <begin position="29"/>
        <end position="303"/>
    </location>
</feature>
<dbReference type="SMART" id="SM00220">
    <property type="entry name" value="S_TKc"/>
    <property type="match status" value="1"/>
</dbReference>
<dbReference type="OrthoDB" id="9801841at2"/>
<protein>
    <recommendedName>
        <fullName evidence="1">non-specific serine/threonine protein kinase</fullName>
        <ecNumber evidence="1">2.7.11.1</ecNumber>
    </recommendedName>
</protein>
<dbReference type="InterPro" id="IPR017441">
    <property type="entry name" value="Protein_kinase_ATP_BS"/>
</dbReference>
<dbReference type="CDD" id="cd14014">
    <property type="entry name" value="STKc_PknB_like"/>
    <property type="match status" value="1"/>
</dbReference>
<dbReference type="EC" id="2.7.11.1" evidence="1"/>
<keyword evidence="5" id="KW-0418">Kinase</keyword>
<evidence type="ECO:0000256" key="6">
    <source>
        <dbReference type="ARBA" id="ARBA00022840"/>
    </source>
</evidence>
<evidence type="ECO:0000256" key="2">
    <source>
        <dbReference type="ARBA" id="ARBA00022527"/>
    </source>
</evidence>
<organism evidence="11 12">
    <name type="scientific">Serratia oryzae</name>
    <dbReference type="NCBI Taxonomy" id="2034155"/>
    <lineage>
        <taxon>Bacteria</taxon>
        <taxon>Pseudomonadati</taxon>
        <taxon>Pseudomonadota</taxon>
        <taxon>Gammaproteobacteria</taxon>
        <taxon>Enterobacterales</taxon>
        <taxon>Yersiniaceae</taxon>
        <taxon>Serratia</taxon>
    </lineage>
</organism>
<keyword evidence="2" id="KW-0723">Serine/threonine-protein kinase</keyword>
<evidence type="ECO:0000313" key="12">
    <source>
        <dbReference type="Proteomes" id="UP000216021"/>
    </source>
</evidence>
<evidence type="ECO:0000256" key="8">
    <source>
        <dbReference type="ARBA" id="ARBA00048679"/>
    </source>
</evidence>
<comment type="catalytic activity">
    <reaction evidence="8">
        <text>L-seryl-[protein] + ATP = O-phospho-L-seryl-[protein] + ADP + H(+)</text>
        <dbReference type="Rhea" id="RHEA:17989"/>
        <dbReference type="Rhea" id="RHEA-COMP:9863"/>
        <dbReference type="Rhea" id="RHEA-COMP:11604"/>
        <dbReference type="ChEBI" id="CHEBI:15378"/>
        <dbReference type="ChEBI" id="CHEBI:29999"/>
        <dbReference type="ChEBI" id="CHEBI:30616"/>
        <dbReference type="ChEBI" id="CHEBI:83421"/>
        <dbReference type="ChEBI" id="CHEBI:456216"/>
        <dbReference type="EC" id="2.7.11.1"/>
    </reaction>
</comment>
<dbReference type="AlphaFoldDB" id="A0A1S8CP39"/>
<dbReference type="Gene3D" id="1.10.510.10">
    <property type="entry name" value="Transferase(Phosphotransferase) domain 1"/>
    <property type="match status" value="1"/>
</dbReference>
<dbReference type="PANTHER" id="PTHR24361">
    <property type="entry name" value="MITOGEN-ACTIVATED KINASE KINASE KINASE"/>
    <property type="match status" value="1"/>
</dbReference>
<evidence type="ECO:0000256" key="7">
    <source>
        <dbReference type="ARBA" id="ARBA00047899"/>
    </source>
</evidence>
<keyword evidence="6 9" id="KW-0067">ATP-binding</keyword>
<proteinExistence type="predicted"/>
<dbReference type="PROSITE" id="PS50011">
    <property type="entry name" value="PROTEIN_KINASE_DOM"/>
    <property type="match status" value="1"/>
</dbReference>
<keyword evidence="4 9" id="KW-0547">Nucleotide-binding</keyword>
<reference evidence="11 12" key="1">
    <citation type="submission" date="2016-11" db="EMBL/GenBank/DDBJ databases">
        <title>Rahnella oryzae sp. nov., isolated from rice root.</title>
        <authorList>
            <person name="Zhang X.-X."/>
            <person name="Zhang J."/>
        </authorList>
    </citation>
    <scope>NUCLEOTIDE SEQUENCE [LARGE SCALE GENOMIC DNA]</scope>
    <source>
        <strain evidence="11 12">J11-6</strain>
    </source>
</reference>
<dbReference type="GO" id="GO:0005524">
    <property type="term" value="F:ATP binding"/>
    <property type="evidence" value="ECO:0007669"/>
    <property type="project" value="UniProtKB-UniRule"/>
</dbReference>
<evidence type="ECO:0000313" key="11">
    <source>
        <dbReference type="EMBL" id="OMQ25479.1"/>
    </source>
</evidence>
<evidence type="ECO:0000259" key="10">
    <source>
        <dbReference type="PROSITE" id="PS50011"/>
    </source>
</evidence>
<dbReference type="RefSeq" id="WP_076940664.1">
    <property type="nucleotide sequence ID" value="NZ_MOXD01000002.1"/>
</dbReference>
<dbReference type="InterPro" id="IPR053235">
    <property type="entry name" value="Ser_Thr_kinase"/>
</dbReference>
<dbReference type="STRING" id="2034155.BMI79_03940"/>
<evidence type="ECO:0000256" key="9">
    <source>
        <dbReference type="PROSITE-ProRule" id="PRU10141"/>
    </source>
</evidence>
<evidence type="ECO:0000256" key="5">
    <source>
        <dbReference type="ARBA" id="ARBA00022777"/>
    </source>
</evidence>
<dbReference type="GO" id="GO:0005737">
    <property type="term" value="C:cytoplasm"/>
    <property type="evidence" value="ECO:0007669"/>
    <property type="project" value="TreeGrafter"/>
</dbReference>
<dbReference type="Proteomes" id="UP000216021">
    <property type="component" value="Unassembled WGS sequence"/>
</dbReference>
<keyword evidence="12" id="KW-1185">Reference proteome</keyword>
<gene>
    <name evidence="11" type="ORF">BMI79_03940</name>
</gene>
<evidence type="ECO:0000256" key="1">
    <source>
        <dbReference type="ARBA" id="ARBA00012513"/>
    </source>
</evidence>
<keyword evidence="3" id="KW-0808">Transferase</keyword>
<dbReference type="PANTHER" id="PTHR24361:SF433">
    <property type="entry name" value="PROTEIN KINASE DOMAIN-CONTAINING PROTEIN"/>
    <property type="match status" value="1"/>
</dbReference>
<dbReference type="SUPFAM" id="SSF56112">
    <property type="entry name" value="Protein kinase-like (PK-like)"/>
    <property type="match status" value="1"/>
</dbReference>
<dbReference type="Pfam" id="PF00069">
    <property type="entry name" value="Pkinase"/>
    <property type="match status" value="1"/>
</dbReference>
<dbReference type="InterPro" id="IPR011009">
    <property type="entry name" value="Kinase-like_dom_sf"/>
</dbReference>
<dbReference type="InterPro" id="IPR000719">
    <property type="entry name" value="Prot_kinase_dom"/>
</dbReference>
<dbReference type="EMBL" id="MOXD01000002">
    <property type="protein sequence ID" value="OMQ25479.1"/>
    <property type="molecule type" value="Genomic_DNA"/>
</dbReference>
<evidence type="ECO:0000256" key="3">
    <source>
        <dbReference type="ARBA" id="ARBA00022679"/>
    </source>
</evidence>
<accession>A0A1S8CP39</accession>
<dbReference type="GO" id="GO:0004674">
    <property type="term" value="F:protein serine/threonine kinase activity"/>
    <property type="evidence" value="ECO:0007669"/>
    <property type="project" value="UniProtKB-KW"/>
</dbReference>
<feature type="binding site" evidence="9">
    <location>
        <position position="58"/>
    </location>
    <ligand>
        <name>ATP</name>
        <dbReference type="ChEBI" id="CHEBI:30616"/>
    </ligand>
</feature>
<name>A0A1S8CP39_9GAMM</name>
<comment type="caution">
    <text evidence="11">The sequence shown here is derived from an EMBL/GenBank/DDBJ whole genome shotgun (WGS) entry which is preliminary data.</text>
</comment>
<evidence type="ECO:0000256" key="4">
    <source>
        <dbReference type="ARBA" id="ARBA00022741"/>
    </source>
</evidence>
<comment type="catalytic activity">
    <reaction evidence="7">
        <text>L-threonyl-[protein] + ATP = O-phospho-L-threonyl-[protein] + ADP + H(+)</text>
        <dbReference type="Rhea" id="RHEA:46608"/>
        <dbReference type="Rhea" id="RHEA-COMP:11060"/>
        <dbReference type="Rhea" id="RHEA-COMP:11605"/>
        <dbReference type="ChEBI" id="CHEBI:15378"/>
        <dbReference type="ChEBI" id="CHEBI:30013"/>
        <dbReference type="ChEBI" id="CHEBI:30616"/>
        <dbReference type="ChEBI" id="CHEBI:61977"/>
        <dbReference type="ChEBI" id="CHEBI:456216"/>
        <dbReference type="EC" id="2.7.11.1"/>
    </reaction>
</comment>
<sequence>MLTAYTGLATAVCGGRAQALPPGYRFAQLEIQQAIGEGGFSIVYQAFDHQQQRFAAVKEYIPTTIAERNAEGVVVPRNPFLLPTFNAGRDYFCQEAKILGSLAHPGIPPLWDFWQANGSAYISTPLYGGTTLKKRYAQHPALVTETWLRRLLASLLPTVAAVHRQGCLHRDISWDNIQIAEHQWPILLDFGSACFWATGGARETNIVLKPGFSPVELYCNSGGYAHGPWSDIYAIGALLATLITGRLPPVSLTRSIEDRYQPLAQCGPAGYSQRFLRAIDAALEVHPADRPQDIAAFARLLAIDLHGQACVIT</sequence>